<dbReference type="Proteomes" id="UP000031552">
    <property type="component" value="Unassembled WGS sequence"/>
</dbReference>
<dbReference type="OrthoDB" id="21815at2"/>
<keyword evidence="1" id="KW-1133">Transmembrane helix</keyword>
<evidence type="ECO:0000313" key="3">
    <source>
        <dbReference type="Proteomes" id="UP000031552"/>
    </source>
</evidence>
<dbReference type="Pfam" id="PF03597">
    <property type="entry name" value="FixS"/>
    <property type="match status" value="1"/>
</dbReference>
<gene>
    <name evidence="2" type="ORF">CSEC_1621</name>
</gene>
<name>A0A090D289_9BACT</name>
<evidence type="ECO:0000313" key="2">
    <source>
        <dbReference type="EMBL" id="CDR34435.1"/>
    </source>
</evidence>
<dbReference type="EMBL" id="CCEJ010000008">
    <property type="protein sequence ID" value="CDR34435.1"/>
    <property type="molecule type" value="Genomic_DNA"/>
</dbReference>
<comment type="caution">
    <text evidence="2">The sequence shown here is derived from an EMBL/GenBank/DDBJ whole genome shotgun (WGS) entry which is preliminary data.</text>
</comment>
<dbReference type="InterPro" id="IPR004714">
    <property type="entry name" value="Cyt_oxidase_maturation_cbb3"/>
</dbReference>
<reference evidence="2" key="1">
    <citation type="submission" date="2013-12" db="EMBL/GenBank/DDBJ databases">
        <authorList>
            <person name="Linke B."/>
        </authorList>
    </citation>
    <scope>NUCLEOTIDE SEQUENCE [LARGE SCALE GENOMIC DNA]</scope>
    <source>
        <strain evidence="2">CRIB-18</strain>
    </source>
</reference>
<organism evidence="2 3">
    <name type="scientific">Candidatus Criblamydia sequanensis CRIB-18</name>
    <dbReference type="NCBI Taxonomy" id="1437425"/>
    <lineage>
        <taxon>Bacteria</taxon>
        <taxon>Pseudomonadati</taxon>
        <taxon>Chlamydiota</taxon>
        <taxon>Chlamydiia</taxon>
        <taxon>Parachlamydiales</taxon>
        <taxon>Candidatus Criblamydiaceae</taxon>
        <taxon>Candidatus Criblamydia</taxon>
    </lineage>
</organism>
<feature type="transmembrane region" description="Helical" evidence="1">
    <location>
        <begin position="6"/>
        <end position="23"/>
    </location>
</feature>
<dbReference type="STRING" id="1437425.CSEC_1621"/>
<accession>A0A090D289</accession>
<keyword evidence="1" id="KW-0812">Transmembrane</keyword>
<dbReference type="AlphaFoldDB" id="A0A090D289"/>
<dbReference type="RefSeq" id="WP_154017668.1">
    <property type="nucleotide sequence ID" value="NZ_CCEJ010000008.1"/>
</dbReference>
<protein>
    <submittedName>
        <fullName evidence="2">Conserved putative membrane protein</fullName>
    </submittedName>
</protein>
<reference evidence="2" key="2">
    <citation type="submission" date="2014-09" db="EMBL/GenBank/DDBJ databases">
        <title>Criblamydia sequanensis harbors a mega-plasmid encoding arsenite resistance.</title>
        <authorList>
            <person name="Bertelli C."/>
            <person name="Goesmann A."/>
            <person name="Greub G."/>
        </authorList>
    </citation>
    <scope>NUCLEOTIDE SEQUENCE [LARGE SCALE GENOMIC DNA]</scope>
    <source>
        <strain evidence="2">CRIB-18</strain>
    </source>
</reference>
<sequence>MFSYVISSLALGLMSFIVYIFFLKKGQFDESEEVKYQMLRDTDDFINKDEN</sequence>
<evidence type="ECO:0000256" key="1">
    <source>
        <dbReference type="SAM" id="Phobius"/>
    </source>
</evidence>
<keyword evidence="1" id="KW-0472">Membrane</keyword>
<keyword evidence="3" id="KW-1185">Reference proteome</keyword>
<proteinExistence type="predicted"/>